<feature type="compositionally biased region" description="Basic and acidic residues" evidence="1">
    <location>
        <begin position="98"/>
        <end position="107"/>
    </location>
</feature>
<dbReference type="PANTHER" id="PTHR34356">
    <property type="entry name" value="ANTIGENIC HEAT-STABLE PROTEIN"/>
    <property type="match status" value="1"/>
</dbReference>
<accession>A0A7J7MQA2</accession>
<dbReference type="EMBL" id="JACGCM010001289">
    <property type="protein sequence ID" value="KAF6156942.1"/>
    <property type="molecule type" value="Genomic_DNA"/>
</dbReference>
<reference evidence="2 3" key="1">
    <citation type="journal article" date="2020" name="IScience">
        <title>Genome Sequencing of the Endangered Kingdonia uniflora (Circaeasteraceae, Ranunculales) Reveals Potential Mechanisms of Evolutionary Specialization.</title>
        <authorList>
            <person name="Sun Y."/>
            <person name="Deng T."/>
            <person name="Zhang A."/>
            <person name="Moore M.J."/>
            <person name="Landis J.B."/>
            <person name="Lin N."/>
            <person name="Zhang H."/>
            <person name="Zhang X."/>
            <person name="Huang J."/>
            <person name="Zhang X."/>
            <person name="Sun H."/>
            <person name="Wang H."/>
        </authorList>
    </citation>
    <scope>NUCLEOTIDE SEQUENCE [LARGE SCALE GENOMIC DNA]</scope>
    <source>
        <strain evidence="2">TB1705</strain>
        <tissue evidence="2">Leaf</tissue>
    </source>
</reference>
<gene>
    <name evidence="2" type="ORF">GIB67_039703</name>
</gene>
<dbReference type="AlphaFoldDB" id="A0A7J7MQA2"/>
<dbReference type="PANTHER" id="PTHR34356:SF1">
    <property type="entry name" value="ANTIGENIC HEAT-STABLE PROTEIN"/>
    <property type="match status" value="1"/>
</dbReference>
<proteinExistence type="predicted"/>
<evidence type="ECO:0000256" key="1">
    <source>
        <dbReference type="SAM" id="MobiDB-lite"/>
    </source>
</evidence>
<protein>
    <submittedName>
        <fullName evidence="2">Uncharacterized protein</fullName>
    </submittedName>
</protein>
<sequence>MVEQSRVLNIPGAEKQTKRELFDSLRQELEYPVLEKASKSAWDLILDSDELGKEISDTVERVFYRLSGQEPPPNNEAQPENETLDSARKRSFNQMSEVADRSGDPPS</sequence>
<dbReference type="OrthoDB" id="2021066at2759"/>
<feature type="region of interest" description="Disordered" evidence="1">
    <location>
        <begin position="67"/>
        <end position="107"/>
    </location>
</feature>
<name>A0A7J7MQA2_9MAGN</name>
<evidence type="ECO:0000313" key="2">
    <source>
        <dbReference type="EMBL" id="KAF6156942.1"/>
    </source>
</evidence>
<keyword evidence="3" id="KW-1185">Reference proteome</keyword>
<organism evidence="2 3">
    <name type="scientific">Kingdonia uniflora</name>
    <dbReference type="NCBI Taxonomy" id="39325"/>
    <lineage>
        <taxon>Eukaryota</taxon>
        <taxon>Viridiplantae</taxon>
        <taxon>Streptophyta</taxon>
        <taxon>Embryophyta</taxon>
        <taxon>Tracheophyta</taxon>
        <taxon>Spermatophyta</taxon>
        <taxon>Magnoliopsida</taxon>
        <taxon>Ranunculales</taxon>
        <taxon>Circaeasteraceae</taxon>
        <taxon>Kingdonia</taxon>
    </lineage>
</organism>
<dbReference type="Proteomes" id="UP000541444">
    <property type="component" value="Unassembled WGS sequence"/>
</dbReference>
<comment type="caution">
    <text evidence="2">The sequence shown here is derived from an EMBL/GenBank/DDBJ whole genome shotgun (WGS) entry which is preliminary data.</text>
</comment>
<evidence type="ECO:0000313" key="3">
    <source>
        <dbReference type="Proteomes" id="UP000541444"/>
    </source>
</evidence>